<keyword evidence="3" id="KW-0804">Transcription</keyword>
<keyword evidence="7" id="KW-1185">Reference proteome</keyword>
<dbReference type="PANTHER" id="PTHR44688:SF16">
    <property type="entry name" value="DNA-BINDING TRANSCRIPTIONAL ACTIVATOR DEVR_DOSR"/>
    <property type="match status" value="1"/>
</dbReference>
<protein>
    <recommendedName>
        <fullName evidence="4">HTH luxR-type domain-containing protein</fullName>
    </recommendedName>
</protein>
<keyword evidence="1" id="KW-0805">Transcription regulation</keyword>
<evidence type="ECO:0000256" key="3">
    <source>
        <dbReference type="ARBA" id="ARBA00023163"/>
    </source>
</evidence>
<dbReference type="InterPro" id="IPR000792">
    <property type="entry name" value="Tscrpt_reg_LuxR_C"/>
</dbReference>
<dbReference type="InterPro" id="IPR036388">
    <property type="entry name" value="WH-like_DNA-bd_sf"/>
</dbReference>
<dbReference type="PROSITE" id="PS50043">
    <property type="entry name" value="HTH_LUXR_2"/>
    <property type="match status" value="1"/>
</dbReference>
<dbReference type="EMBL" id="PPTT01000024">
    <property type="protein sequence ID" value="RDB67558.1"/>
    <property type="molecule type" value="Genomic_DNA"/>
</dbReference>
<reference evidence="6" key="3">
    <citation type="journal article" date="2019" name="Microbiol. Resour. Announc.">
        <title>Draft Genome Sequences of Type Strains of Gordonibacter faecihominis, Paraeggerthella hongkongensis, Parvibacter caecicola,Slackia equolifaciens, Slackia faecicanis, and Slackia isoflavoniconvertens.</title>
        <authorList>
            <person name="Danylec N."/>
            <person name="Stoll D.A."/>
            <person name="Dotsch A."/>
            <person name="Huch M."/>
        </authorList>
    </citation>
    <scope>NUCLEOTIDE SEQUENCE</scope>
    <source>
        <strain evidence="6">DSM 16107</strain>
    </source>
</reference>
<dbReference type="Proteomes" id="UP000253817">
    <property type="component" value="Unassembled WGS sequence"/>
</dbReference>
<dbReference type="Proteomes" id="UP000270112">
    <property type="component" value="Unassembled WGS sequence"/>
</dbReference>
<evidence type="ECO:0000313" key="5">
    <source>
        <dbReference type="EMBL" id="RDB67558.1"/>
    </source>
</evidence>
<gene>
    <name evidence="5" type="ORF">C1876_12785</name>
    <name evidence="6" type="ORF">DMP09_08340</name>
</gene>
<dbReference type="Gene3D" id="1.10.10.10">
    <property type="entry name" value="Winged helix-like DNA-binding domain superfamily/Winged helix DNA-binding domain"/>
    <property type="match status" value="1"/>
</dbReference>
<dbReference type="GO" id="GO:0006355">
    <property type="term" value="P:regulation of DNA-templated transcription"/>
    <property type="evidence" value="ECO:0007669"/>
    <property type="project" value="InterPro"/>
</dbReference>
<dbReference type="SUPFAM" id="SSF46894">
    <property type="entry name" value="C-terminal effector domain of the bipartite response regulators"/>
    <property type="match status" value="1"/>
</dbReference>
<reference evidence="8" key="2">
    <citation type="submission" date="2018-05" db="EMBL/GenBank/DDBJ databases">
        <title>Genome Sequencing of selected type strains of the family Eggerthellaceae.</title>
        <authorList>
            <person name="Danylec N."/>
            <person name="Stoll D.A."/>
            <person name="Doetsch A."/>
            <person name="Huch M."/>
        </authorList>
    </citation>
    <scope>NUCLEOTIDE SEQUENCE [LARGE SCALE GENOMIC DNA]</scope>
    <source>
        <strain evidence="8">DSM 16107</strain>
    </source>
</reference>
<dbReference type="AlphaFoldDB" id="A0A3N0IXN3"/>
<comment type="caution">
    <text evidence="6">The sequence shown here is derived from an EMBL/GenBank/DDBJ whole genome shotgun (WGS) entry which is preliminary data.</text>
</comment>
<dbReference type="SMART" id="SM00421">
    <property type="entry name" value="HTH_LUXR"/>
    <property type="match status" value="1"/>
</dbReference>
<evidence type="ECO:0000313" key="7">
    <source>
        <dbReference type="Proteomes" id="UP000253817"/>
    </source>
</evidence>
<dbReference type="InterPro" id="IPR016032">
    <property type="entry name" value="Sig_transdc_resp-reg_C-effctor"/>
</dbReference>
<evidence type="ECO:0000256" key="1">
    <source>
        <dbReference type="ARBA" id="ARBA00023015"/>
    </source>
</evidence>
<name>A0A3N0IXN3_9ACTN</name>
<evidence type="ECO:0000313" key="6">
    <source>
        <dbReference type="EMBL" id="RNM41739.1"/>
    </source>
</evidence>
<evidence type="ECO:0000256" key="2">
    <source>
        <dbReference type="ARBA" id="ARBA00023125"/>
    </source>
</evidence>
<sequence length="261" mass="29779">MSDEQSATSFNLLTDGEWLQLIKIIGLANRLNEDYAFRRTILEQLRILIPYESAAFFLTDLSKVSTTPNFFASPIGIDCEEGRLDEYLETAWKDDKIRELVPTDESRVIRESDFVTKEEKQSSAYYADFLGGRNVLTCTFACAKGPLGSLNLNRKLVDFSDKEVFILEVLEPHITERLTQHRLSDGSQRDFEKFLQDHSITAREGEVLSCLLQGKSNGEISEDLCISPATTRKHLENLYKKAGAKSRLELAMFARKHMRVR</sequence>
<reference evidence="5 7" key="1">
    <citation type="journal article" date="2018" name="Elife">
        <title>Discovery and characterization of a prevalent human gut bacterial enzyme sufficient for the inactivation of a family of plant toxins.</title>
        <authorList>
            <person name="Koppel N."/>
            <person name="Bisanz J.E."/>
            <person name="Pandelia M.E."/>
            <person name="Turnbaugh P.J."/>
            <person name="Balskus E.P."/>
        </authorList>
    </citation>
    <scope>NUCLEOTIDE SEQUENCE [LARGE SCALE GENOMIC DNA]</scope>
    <source>
        <strain evidence="5 7">DSM 16107</strain>
    </source>
</reference>
<dbReference type="OrthoDB" id="4456147at2"/>
<evidence type="ECO:0000313" key="8">
    <source>
        <dbReference type="Proteomes" id="UP000270112"/>
    </source>
</evidence>
<proteinExistence type="predicted"/>
<feature type="domain" description="HTH luxR-type" evidence="4">
    <location>
        <begin position="193"/>
        <end position="258"/>
    </location>
</feature>
<keyword evidence="2" id="KW-0238">DNA-binding</keyword>
<dbReference type="Pfam" id="PF00196">
    <property type="entry name" value="GerE"/>
    <property type="match status" value="1"/>
</dbReference>
<dbReference type="CDD" id="cd06170">
    <property type="entry name" value="LuxR_C_like"/>
    <property type="match status" value="1"/>
</dbReference>
<dbReference type="PRINTS" id="PR00038">
    <property type="entry name" value="HTHLUXR"/>
</dbReference>
<dbReference type="PANTHER" id="PTHR44688">
    <property type="entry name" value="DNA-BINDING TRANSCRIPTIONAL ACTIVATOR DEVR_DOSR"/>
    <property type="match status" value="1"/>
</dbReference>
<evidence type="ECO:0000259" key="4">
    <source>
        <dbReference type="PROSITE" id="PS50043"/>
    </source>
</evidence>
<dbReference type="RefSeq" id="WP_114547111.1">
    <property type="nucleotide sequence ID" value="NZ_CALJMG010000135.1"/>
</dbReference>
<dbReference type="GO" id="GO:0003677">
    <property type="term" value="F:DNA binding"/>
    <property type="evidence" value="ECO:0007669"/>
    <property type="project" value="UniProtKB-KW"/>
</dbReference>
<organism evidence="6 8">
    <name type="scientific">Eggerthella sinensis</name>
    <dbReference type="NCBI Taxonomy" id="242230"/>
    <lineage>
        <taxon>Bacteria</taxon>
        <taxon>Bacillati</taxon>
        <taxon>Actinomycetota</taxon>
        <taxon>Coriobacteriia</taxon>
        <taxon>Eggerthellales</taxon>
        <taxon>Eggerthellaceae</taxon>
        <taxon>Eggerthella</taxon>
    </lineage>
</organism>
<accession>A0A3N0IXN3</accession>
<dbReference type="EMBL" id="QICC01000028">
    <property type="protein sequence ID" value="RNM41739.1"/>
    <property type="molecule type" value="Genomic_DNA"/>
</dbReference>